<dbReference type="InterPro" id="IPR042106">
    <property type="entry name" value="Nuo/plastoQ_OxRdtase_6_NuoJ"/>
</dbReference>
<dbReference type="Pfam" id="PF13244">
    <property type="entry name" value="MbhD"/>
    <property type="match status" value="1"/>
</dbReference>
<dbReference type="OrthoDB" id="4962908at2"/>
<evidence type="ECO:0000256" key="1">
    <source>
        <dbReference type="ARBA" id="ARBA00004651"/>
    </source>
</evidence>
<evidence type="ECO:0000259" key="7">
    <source>
        <dbReference type="Pfam" id="PF13244"/>
    </source>
</evidence>
<feature type="domain" description="MrpA C-terminal/MbhD" evidence="7">
    <location>
        <begin position="14"/>
        <end position="70"/>
    </location>
</feature>
<evidence type="ECO:0000256" key="5">
    <source>
        <dbReference type="ARBA" id="ARBA00023136"/>
    </source>
</evidence>
<protein>
    <submittedName>
        <fullName evidence="8">Uncharacterized MnhB-related membrane protein</fullName>
    </submittedName>
</protein>
<evidence type="ECO:0000256" key="3">
    <source>
        <dbReference type="ARBA" id="ARBA00022692"/>
    </source>
</evidence>
<keyword evidence="9" id="KW-1185">Reference proteome</keyword>
<dbReference type="GO" id="GO:0005886">
    <property type="term" value="C:plasma membrane"/>
    <property type="evidence" value="ECO:0007669"/>
    <property type="project" value="UniProtKB-SubCell"/>
</dbReference>
<evidence type="ECO:0000256" key="4">
    <source>
        <dbReference type="ARBA" id="ARBA00022989"/>
    </source>
</evidence>
<feature type="transmembrane region" description="Helical" evidence="6">
    <location>
        <begin position="31"/>
        <end position="48"/>
    </location>
</feature>
<dbReference type="Proteomes" id="UP000183107">
    <property type="component" value="Unassembled WGS sequence"/>
</dbReference>
<dbReference type="RefSeq" id="WP_074795053.1">
    <property type="nucleotide sequence ID" value="NZ_FOVJ01000001.1"/>
</dbReference>
<evidence type="ECO:0000256" key="6">
    <source>
        <dbReference type="SAM" id="Phobius"/>
    </source>
</evidence>
<accession>A0A1I4YWM4</accession>
<keyword evidence="4 6" id="KW-1133">Transmembrane helix</keyword>
<evidence type="ECO:0000313" key="8">
    <source>
        <dbReference type="EMBL" id="SFN42401.1"/>
    </source>
</evidence>
<keyword evidence="5 6" id="KW-0472">Membrane</keyword>
<comment type="subcellular location">
    <subcellularLocation>
        <location evidence="1">Cell membrane</location>
        <topology evidence="1">Multi-pass membrane protein</topology>
    </subcellularLocation>
</comment>
<keyword evidence="3 6" id="KW-0812">Transmembrane</keyword>
<proteinExistence type="predicted"/>
<dbReference type="Gene3D" id="1.20.120.1200">
    <property type="entry name" value="NADH-ubiquinone/plastoquinone oxidoreductase chain 6, subunit NuoJ"/>
    <property type="match status" value="1"/>
</dbReference>
<evidence type="ECO:0000313" key="9">
    <source>
        <dbReference type="Proteomes" id="UP000183107"/>
    </source>
</evidence>
<reference evidence="9" key="1">
    <citation type="submission" date="2016-10" db="EMBL/GenBank/DDBJ databases">
        <authorList>
            <person name="Varghese N."/>
        </authorList>
    </citation>
    <scope>NUCLEOTIDE SEQUENCE [LARGE SCALE GENOMIC DNA]</scope>
    <source>
        <strain evidence="9">Nsp8</strain>
    </source>
</reference>
<sequence>MSVLALDLLLVTALLWSGLQSLVSRNLFRSIVLFIVFGLFMALAWVRLDAPDLALTETIIGAGITGALLLNGVGQWHAKQRNKLK</sequence>
<gene>
    <name evidence="8" type="ORF">SAMN05216386_0918</name>
</gene>
<dbReference type="AlphaFoldDB" id="A0A1I4YWM4"/>
<organism evidence="8 9">
    <name type="scientific">Nitrosospira briensis</name>
    <dbReference type="NCBI Taxonomy" id="35799"/>
    <lineage>
        <taxon>Bacteria</taxon>
        <taxon>Pseudomonadati</taxon>
        <taxon>Pseudomonadota</taxon>
        <taxon>Betaproteobacteria</taxon>
        <taxon>Nitrosomonadales</taxon>
        <taxon>Nitrosomonadaceae</taxon>
        <taxon>Nitrosospira</taxon>
    </lineage>
</organism>
<dbReference type="EMBL" id="FOVJ01000001">
    <property type="protein sequence ID" value="SFN42401.1"/>
    <property type="molecule type" value="Genomic_DNA"/>
</dbReference>
<keyword evidence="2" id="KW-1003">Cell membrane</keyword>
<name>A0A1I4YWM4_9PROT</name>
<feature type="transmembrane region" description="Helical" evidence="6">
    <location>
        <begin position="60"/>
        <end position="78"/>
    </location>
</feature>
<evidence type="ECO:0000256" key="2">
    <source>
        <dbReference type="ARBA" id="ARBA00022475"/>
    </source>
</evidence>
<dbReference type="InterPro" id="IPR025383">
    <property type="entry name" value="MrpA_C/MbhD"/>
</dbReference>